<comment type="caution">
    <text evidence="1">The sequence shown here is derived from an EMBL/GenBank/DDBJ whole genome shotgun (WGS) entry which is preliminary data.</text>
</comment>
<organism evidence="1 2">
    <name type="scientific">Portunus trituberculatus</name>
    <name type="common">Swimming crab</name>
    <name type="synonym">Neptunus trituberculatus</name>
    <dbReference type="NCBI Taxonomy" id="210409"/>
    <lineage>
        <taxon>Eukaryota</taxon>
        <taxon>Metazoa</taxon>
        <taxon>Ecdysozoa</taxon>
        <taxon>Arthropoda</taxon>
        <taxon>Crustacea</taxon>
        <taxon>Multicrustacea</taxon>
        <taxon>Malacostraca</taxon>
        <taxon>Eumalacostraca</taxon>
        <taxon>Eucarida</taxon>
        <taxon>Decapoda</taxon>
        <taxon>Pleocyemata</taxon>
        <taxon>Brachyura</taxon>
        <taxon>Eubrachyura</taxon>
        <taxon>Portunoidea</taxon>
        <taxon>Portunidae</taxon>
        <taxon>Portuninae</taxon>
        <taxon>Portunus</taxon>
    </lineage>
</organism>
<name>A0A5B7HEE3_PORTR</name>
<reference evidence="1 2" key="1">
    <citation type="submission" date="2019-05" db="EMBL/GenBank/DDBJ databases">
        <title>Another draft genome of Portunus trituberculatus and its Hox gene families provides insights of decapod evolution.</title>
        <authorList>
            <person name="Jeong J.-H."/>
            <person name="Song I."/>
            <person name="Kim S."/>
            <person name="Choi T."/>
            <person name="Kim D."/>
            <person name="Ryu S."/>
            <person name="Kim W."/>
        </authorList>
    </citation>
    <scope>NUCLEOTIDE SEQUENCE [LARGE SCALE GENOMIC DNA]</scope>
    <source>
        <tissue evidence="1">Muscle</tissue>
    </source>
</reference>
<evidence type="ECO:0000313" key="2">
    <source>
        <dbReference type="Proteomes" id="UP000324222"/>
    </source>
</evidence>
<proteinExistence type="predicted"/>
<accession>A0A5B7HEE3</accession>
<gene>
    <name evidence="1" type="ORF">E2C01_061856</name>
</gene>
<keyword evidence="2" id="KW-1185">Reference proteome</keyword>
<dbReference type="EMBL" id="VSRR010026580">
    <property type="protein sequence ID" value="MPC67677.1"/>
    <property type="molecule type" value="Genomic_DNA"/>
</dbReference>
<dbReference type="AlphaFoldDB" id="A0A5B7HEE3"/>
<sequence>MEEDTHDHQAELPASALENVLSIRRDSLDTHGSSNSQASTRSSRRICLRPAHTWALGSFLHNRHSVCFRSRDICSLGKRCGEHANCSSEKVLAAYKYQCSLAHKKVAKSKCRRKFADPLLQSPTLPPLPVLEANLMQFSVLSHQSIDGKRYVQSHREAGRGASPFTSDNLPHQGMVAGCLAQRWEGWLQIGTEKWILDI</sequence>
<protein>
    <submittedName>
        <fullName evidence="1">Uncharacterized protein</fullName>
    </submittedName>
</protein>
<evidence type="ECO:0000313" key="1">
    <source>
        <dbReference type="EMBL" id="MPC67677.1"/>
    </source>
</evidence>
<dbReference type="Proteomes" id="UP000324222">
    <property type="component" value="Unassembled WGS sequence"/>
</dbReference>